<dbReference type="NCBIfam" id="NF002060">
    <property type="entry name" value="PRK00892.1"/>
    <property type="match status" value="1"/>
</dbReference>
<sequence>MAYTVEQIAGALGTTALGNGALKITGVAEPVNAGQDDLALAMKPDYADMLGQGSARAAVVWDGADWQALGLEAAIVAPRPRYVMSGLTTMFDPGQGWDSGIHPSAVVHETAQLGDGVSVGPLAVICAGAKIGENSVIGPQAFVGTNAVLGEQAFLREGVRIGARVVIGDRFIAQPGAAVGGDGFSYVTPEKSNVEQARQTLGSQEGTNAQAWTRINSLGAVRIGDDVELGSNCTIDRGTIRDTRIGNGTKIDNLVMIGHNVEIGNDSLLCGCVGIAGSTRIGNNVVLGGQTGVSDNIFIGDNVITGGGTIVLSNIPAGRVMLGYPAMKMETTMEVFKGFRRLKRLFADVADLKKTVSKPDQSD</sequence>
<comment type="function">
    <text evidence="7">Catalyzes the N-acylation of UDP-3-O-acylglucosamine using 3-hydroxyacyl-ACP as the acyl donor. Is involved in the biosynthesis of lipid A, a phosphorylated glycolipid that anchors the lipopolysaccharide to the outer membrane of the cell.</text>
</comment>
<evidence type="ECO:0000256" key="5">
    <source>
        <dbReference type="ARBA" id="ARBA00023098"/>
    </source>
</evidence>
<dbReference type="CDD" id="cd03352">
    <property type="entry name" value="LbH_LpxD"/>
    <property type="match status" value="1"/>
</dbReference>
<gene>
    <name evidence="7" type="primary">lpxD</name>
    <name evidence="8" type="ORF">RZ517_10150</name>
</gene>
<keyword evidence="9" id="KW-1185">Reference proteome</keyword>
<dbReference type="EMBL" id="CP146069">
    <property type="protein sequence ID" value="WWR45178.1"/>
    <property type="molecule type" value="Genomic_DNA"/>
</dbReference>
<dbReference type="EC" id="2.3.1.191" evidence="7"/>
<keyword evidence="6 7" id="KW-0012">Acyltransferase</keyword>
<evidence type="ECO:0000256" key="7">
    <source>
        <dbReference type="HAMAP-Rule" id="MF_00523"/>
    </source>
</evidence>
<organism evidence="8 9">
    <name type="scientific">Roseovarius phycicola</name>
    <dbReference type="NCBI Taxonomy" id="3080976"/>
    <lineage>
        <taxon>Bacteria</taxon>
        <taxon>Pseudomonadati</taxon>
        <taxon>Pseudomonadota</taxon>
        <taxon>Alphaproteobacteria</taxon>
        <taxon>Rhodobacterales</taxon>
        <taxon>Roseobacteraceae</taxon>
        <taxon>Roseovarius</taxon>
    </lineage>
</organism>
<dbReference type="GO" id="GO:0103118">
    <property type="term" value="F:UDP-3-O-[(3R)-3-hydroxyacyl]-glucosamine N-acyltransferase activity"/>
    <property type="evidence" value="ECO:0007669"/>
    <property type="project" value="UniProtKB-EC"/>
</dbReference>
<dbReference type="InterPro" id="IPR018357">
    <property type="entry name" value="Hexapep_transf_CS"/>
</dbReference>
<keyword evidence="1 7" id="KW-0444">Lipid biosynthesis</keyword>
<reference evidence="8 9" key="1">
    <citation type="submission" date="2023-10" db="EMBL/GenBank/DDBJ databases">
        <title>Roseovarius strain S88 nov., isolated from a marine algae.</title>
        <authorList>
            <person name="Lee M.W."/>
            <person name="Lee J.K."/>
            <person name="Kim J.M."/>
            <person name="Choi D.G."/>
            <person name="Baek J.H."/>
            <person name="Bayburt H."/>
            <person name="Jung J.J."/>
            <person name="Han D.M."/>
            <person name="Jeon C.O."/>
        </authorList>
    </citation>
    <scope>NUCLEOTIDE SEQUENCE [LARGE SCALE GENOMIC DNA]</scope>
    <source>
        <strain evidence="8 9">S88</strain>
    </source>
</reference>
<dbReference type="PROSITE" id="PS00101">
    <property type="entry name" value="HEXAPEP_TRANSFERASES"/>
    <property type="match status" value="1"/>
</dbReference>
<evidence type="ECO:0000256" key="1">
    <source>
        <dbReference type="ARBA" id="ARBA00022516"/>
    </source>
</evidence>
<comment type="pathway">
    <text evidence="7">Bacterial outer membrane biogenesis; LPS lipid A biosynthesis.</text>
</comment>
<dbReference type="InterPro" id="IPR011004">
    <property type="entry name" value="Trimer_LpxA-like_sf"/>
</dbReference>
<accession>A0ABZ2HDJ4</accession>
<comment type="subunit">
    <text evidence="7">Homotrimer.</text>
</comment>
<dbReference type="InterPro" id="IPR007691">
    <property type="entry name" value="LpxD"/>
</dbReference>
<name>A0ABZ2HDJ4_9RHOB</name>
<evidence type="ECO:0000256" key="3">
    <source>
        <dbReference type="ARBA" id="ARBA00022679"/>
    </source>
</evidence>
<dbReference type="InterPro" id="IPR001451">
    <property type="entry name" value="Hexapep"/>
</dbReference>
<dbReference type="PANTHER" id="PTHR43378:SF2">
    <property type="entry name" value="UDP-3-O-ACYLGLUCOSAMINE N-ACYLTRANSFERASE 1, MITOCHONDRIAL-RELATED"/>
    <property type="match status" value="1"/>
</dbReference>
<dbReference type="RefSeq" id="WP_338548100.1">
    <property type="nucleotide sequence ID" value="NZ_CP146069.1"/>
</dbReference>
<dbReference type="Gene3D" id="3.40.1390.10">
    <property type="entry name" value="MurE/MurF, N-terminal domain"/>
    <property type="match status" value="1"/>
</dbReference>
<evidence type="ECO:0000313" key="8">
    <source>
        <dbReference type="EMBL" id="WWR45178.1"/>
    </source>
</evidence>
<dbReference type="Pfam" id="PF00132">
    <property type="entry name" value="Hexapep"/>
    <property type="match status" value="2"/>
</dbReference>
<proteinExistence type="inferred from homology"/>
<evidence type="ECO:0000256" key="6">
    <source>
        <dbReference type="ARBA" id="ARBA00023315"/>
    </source>
</evidence>
<dbReference type="Gene3D" id="2.160.10.10">
    <property type="entry name" value="Hexapeptide repeat proteins"/>
    <property type="match status" value="1"/>
</dbReference>
<keyword evidence="2 7" id="KW-0441">Lipid A biosynthesis</keyword>
<protein>
    <recommendedName>
        <fullName evidence="7">UDP-3-O-acylglucosamine N-acyltransferase</fullName>
        <ecNumber evidence="7">2.3.1.191</ecNumber>
    </recommendedName>
</protein>
<comment type="similarity">
    <text evidence="7">Belongs to the transferase hexapeptide repeat family. LpxD subfamily.</text>
</comment>
<keyword evidence="4 7" id="KW-0677">Repeat</keyword>
<evidence type="ECO:0000256" key="4">
    <source>
        <dbReference type="ARBA" id="ARBA00022737"/>
    </source>
</evidence>
<comment type="catalytic activity">
    <reaction evidence="7">
        <text>a UDP-3-O-[(3R)-3-hydroxyacyl]-alpha-D-glucosamine + a (3R)-hydroxyacyl-[ACP] = a UDP-2-N,3-O-bis[(3R)-3-hydroxyacyl]-alpha-D-glucosamine + holo-[ACP] + H(+)</text>
        <dbReference type="Rhea" id="RHEA:53836"/>
        <dbReference type="Rhea" id="RHEA-COMP:9685"/>
        <dbReference type="Rhea" id="RHEA-COMP:9945"/>
        <dbReference type="ChEBI" id="CHEBI:15378"/>
        <dbReference type="ChEBI" id="CHEBI:64479"/>
        <dbReference type="ChEBI" id="CHEBI:78827"/>
        <dbReference type="ChEBI" id="CHEBI:137740"/>
        <dbReference type="ChEBI" id="CHEBI:137748"/>
        <dbReference type="EC" id="2.3.1.191"/>
    </reaction>
</comment>
<keyword evidence="5 7" id="KW-0443">Lipid metabolism</keyword>
<evidence type="ECO:0000256" key="2">
    <source>
        <dbReference type="ARBA" id="ARBA00022556"/>
    </source>
</evidence>
<keyword evidence="3 7" id="KW-0808">Transferase</keyword>
<dbReference type="HAMAP" id="MF_00523">
    <property type="entry name" value="LpxD"/>
    <property type="match status" value="1"/>
</dbReference>
<evidence type="ECO:0000313" key="9">
    <source>
        <dbReference type="Proteomes" id="UP001364156"/>
    </source>
</evidence>
<dbReference type="PANTHER" id="PTHR43378">
    <property type="entry name" value="UDP-3-O-ACYLGLUCOSAMINE N-ACYLTRANSFERASE"/>
    <property type="match status" value="1"/>
</dbReference>
<dbReference type="SUPFAM" id="SSF51161">
    <property type="entry name" value="Trimeric LpxA-like enzymes"/>
    <property type="match status" value="1"/>
</dbReference>
<dbReference type="Proteomes" id="UP001364156">
    <property type="component" value="Chromosome"/>
</dbReference>
<feature type="active site" description="Proton acceptor" evidence="7">
    <location>
        <position position="259"/>
    </location>
</feature>